<protein>
    <submittedName>
        <fullName evidence="1">Uncharacterized protein</fullName>
    </submittedName>
</protein>
<accession>A0ABQ5JFH4</accession>
<reference evidence="1" key="1">
    <citation type="journal article" date="2022" name="Int. J. Mol. Sci.">
        <title>Draft Genome of Tanacetum Coccineum: Genomic Comparison of Closely Related Tanacetum-Family Plants.</title>
        <authorList>
            <person name="Yamashiro T."/>
            <person name="Shiraishi A."/>
            <person name="Nakayama K."/>
            <person name="Satake H."/>
        </authorList>
    </citation>
    <scope>NUCLEOTIDE SEQUENCE</scope>
</reference>
<name>A0ABQ5JFH4_9ASTR</name>
<evidence type="ECO:0000313" key="2">
    <source>
        <dbReference type="Proteomes" id="UP001151760"/>
    </source>
</evidence>
<organism evidence="1 2">
    <name type="scientific">Tanacetum coccineum</name>
    <dbReference type="NCBI Taxonomy" id="301880"/>
    <lineage>
        <taxon>Eukaryota</taxon>
        <taxon>Viridiplantae</taxon>
        <taxon>Streptophyta</taxon>
        <taxon>Embryophyta</taxon>
        <taxon>Tracheophyta</taxon>
        <taxon>Spermatophyta</taxon>
        <taxon>Magnoliopsida</taxon>
        <taxon>eudicotyledons</taxon>
        <taxon>Gunneridae</taxon>
        <taxon>Pentapetalae</taxon>
        <taxon>asterids</taxon>
        <taxon>campanulids</taxon>
        <taxon>Asterales</taxon>
        <taxon>Asteraceae</taxon>
        <taxon>Asteroideae</taxon>
        <taxon>Anthemideae</taxon>
        <taxon>Anthemidinae</taxon>
        <taxon>Tanacetum</taxon>
    </lineage>
</organism>
<dbReference type="EMBL" id="BQNB010021765">
    <property type="protein sequence ID" value="GJU09854.1"/>
    <property type="molecule type" value="Genomic_DNA"/>
</dbReference>
<gene>
    <name evidence="1" type="ORF">Tco_1132250</name>
</gene>
<proteinExistence type="predicted"/>
<comment type="caution">
    <text evidence="1">The sequence shown here is derived from an EMBL/GenBank/DDBJ whole genome shotgun (WGS) entry which is preliminary data.</text>
</comment>
<keyword evidence="2" id="KW-1185">Reference proteome</keyword>
<dbReference type="Proteomes" id="UP001151760">
    <property type="component" value="Unassembled WGS sequence"/>
</dbReference>
<evidence type="ECO:0000313" key="1">
    <source>
        <dbReference type="EMBL" id="GJU09854.1"/>
    </source>
</evidence>
<sequence>MPAGQCEYDYKVVVQSVEKSNANIECYPNVWNEEEPWLLPVLAVRRWFAMGGLPLNSWSESILTATYLINWLPTVVLRVKCPYELVCTPTGKSSPK</sequence>
<reference evidence="1" key="2">
    <citation type="submission" date="2022-01" db="EMBL/GenBank/DDBJ databases">
        <authorList>
            <person name="Yamashiro T."/>
            <person name="Shiraishi A."/>
            <person name="Satake H."/>
            <person name="Nakayama K."/>
        </authorList>
    </citation>
    <scope>NUCLEOTIDE SEQUENCE</scope>
</reference>